<gene>
    <name evidence="1" type="ordered locus">Acid_3283</name>
</gene>
<organism evidence="1">
    <name type="scientific">Solibacter usitatus (strain Ellin6076)</name>
    <dbReference type="NCBI Taxonomy" id="234267"/>
    <lineage>
        <taxon>Bacteria</taxon>
        <taxon>Pseudomonadati</taxon>
        <taxon>Acidobacteriota</taxon>
        <taxon>Terriglobia</taxon>
        <taxon>Bryobacterales</taxon>
        <taxon>Solibacteraceae</taxon>
        <taxon>Candidatus Solibacter</taxon>
    </lineage>
</organism>
<evidence type="ECO:0000313" key="1">
    <source>
        <dbReference type="EMBL" id="ABJ84260.1"/>
    </source>
</evidence>
<dbReference type="HOGENOM" id="CLU_2604203_0_0_0"/>
<dbReference type="STRING" id="234267.Acid_3283"/>
<accession>Q021W5</accession>
<dbReference type="InterPro" id="IPR058292">
    <property type="entry name" value="DUF7986"/>
</dbReference>
<protein>
    <submittedName>
        <fullName evidence="1">Uncharacterized protein</fullName>
    </submittedName>
</protein>
<dbReference type="KEGG" id="sus:Acid_3283"/>
<sequence>MFTPTQEDVDRDCRLRAASRALNSKLVKTIPREAYEDIGTALGIMRNGVLVFDNEAETSVMADCCLYEWYEDGENLVQR</sequence>
<dbReference type="AlphaFoldDB" id="Q021W5"/>
<dbReference type="InParanoid" id="Q021W5"/>
<reference evidence="1" key="1">
    <citation type="submission" date="2006-10" db="EMBL/GenBank/DDBJ databases">
        <title>Complete sequence of Solibacter usitatus Ellin6076.</title>
        <authorList>
            <consortium name="US DOE Joint Genome Institute"/>
            <person name="Copeland A."/>
            <person name="Lucas S."/>
            <person name="Lapidus A."/>
            <person name="Barry K."/>
            <person name="Detter J.C."/>
            <person name="Glavina del Rio T."/>
            <person name="Hammon N."/>
            <person name="Israni S."/>
            <person name="Dalin E."/>
            <person name="Tice H."/>
            <person name="Pitluck S."/>
            <person name="Thompson L.S."/>
            <person name="Brettin T."/>
            <person name="Bruce D."/>
            <person name="Han C."/>
            <person name="Tapia R."/>
            <person name="Gilna P."/>
            <person name="Schmutz J."/>
            <person name="Larimer F."/>
            <person name="Land M."/>
            <person name="Hauser L."/>
            <person name="Kyrpides N."/>
            <person name="Mikhailova N."/>
            <person name="Janssen P.H."/>
            <person name="Kuske C.R."/>
            <person name="Richardson P."/>
        </authorList>
    </citation>
    <scope>NUCLEOTIDE SEQUENCE</scope>
    <source>
        <strain evidence="1">Ellin6076</strain>
    </source>
</reference>
<dbReference type="EMBL" id="CP000473">
    <property type="protein sequence ID" value="ABJ84260.1"/>
    <property type="molecule type" value="Genomic_DNA"/>
</dbReference>
<dbReference type="Pfam" id="PF25948">
    <property type="entry name" value="DUF7986"/>
    <property type="match status" value="1"/>
</dbReference>
<name>Q021W5_SOLUE</name>
<proteinExistence type="predicted"/>